<dbReference type="KEGG" id="tpx:Turpa_0716"/>
<dbReference type="EMBL" id="CP002959">
    <property type="protein sequence ID" value="AFM11367.1"/>
    <property type="molecule type" value="Genomic_DNA"/>
</dbReference>
<organism evidence="1 2">
    <name type="scientific">Turneriella parva (strain ATCC BAA-1111 / DSM 21527 / NCTC 11395 / H)</name>
    <name type="common">Leptospira parva</name>
    <dbReference type="NCBI Taxonomy" id="869212"/>
    <lineage>
        <taxon>Bacteria</taxon>
        <taxon>Pseudomonadati</taxon>
        <taxon>Spirochaetota</taxon>
        <taxon>Spirochaetia</taxon>
        <taxon>Leptospirales</taxon>
        <taxon>Leptospiraceae</taxon>
        <taxon>Turneriella</taxon>
    </lineage>
</organism>
<gene>
    <name evidence="1" type="ordered locus">Turpa_0716</name>
</gene>
<proteinExistence type="predicted"/>
<name>I4B260_TURPD</name>
<protein>
    <submittedName>
        <fullName evidence="1">Uncharacterized protein</fullName>
    </submittedName>
</protein>
<keyword evidence="2" id="KW-1185">Reference proteome</keyword>
<dbReference type="Proteomes" id="UP000006048">
    <property type="component" value="Chromosome"/>
</dbReference>
<evidence type="ECO:0000313" key="1">
    <source>
        <dbReference type="EMBL" id="AFM11367.1"/>
    </source>
</evidence>
<evidence type="ECO:0000313" key="2">
    <source>
        <dbReference type="Proteomes" id="UP000006048"/>
    </source>
</evidence>
<sequence>MPLVVPAKAGVYNRLSFRYIHAATAQPLTKTIDVGRSLLNAVLNGCGKIRSGL</sequence>
<reference evidence="1 2" key="1">
    <citation type="submission" date="2012-06" db="EMBL/GenBank/DDBJ databases">
        <title>The complete chromosome of genome of Turneriella parva DSM 21527.</title>
        <authorList>
            <consortium name="US DOE Joint Genome Institute (JGI-PGF)"/>
            <person name="Lucas S."/>
            <person name="Han J."/>
            <person name="Lapidus A."/>
            <person name="Bruce D."/>
            <person name="Goodwin L."/>
            <person name="Pitluck S."/>
            <person name="Peters L."/>
            <person name="Kyrpides N."/>
            <person name="Mavromatis K."/>
            <person name="Ivanova N."/>
            <person name="Mikhailova N."/>
            <person name="Chertkov O."/>
            <person name="Detter J.C."/>
            <person name="Tapia R."/>
            <person name="Han C."/>
            <person name="Land M."/>
            <person name="Hauser L."/>
            <person name="Markowitz V."/>
            <person name="Cheng J.-F."/>
            <person name="Hugenholtz P."/>
            <person name="Woyke T."/>
            <person name="Wu D."/>
            <person name="Gronow S."/>
            <person name="Wellnitz S."/>
            <person name="Brambilla E."/>
            <person name="Klenk H.-P."/>
            <person name="Eisen J.A."/>
        </authorList>
    </citation>
    <scope>NUCLEOTIDE SEQUENCE [LARGE SCALE GENOMIC DNA]</scope>
    <source>
        <strain evidence="2">ATCC BAA-1111 / DSM 21527 / NCTC 11395 / H</strain>
    </source>
</reference>
<dbReference type="AlphaFoldDB" id="I4B260"/>
<accession>I4B260</accession>
<dbReference type="HOGENOM" id="CLU_3067379_0_0_12"/>